<keyword evidence="4" id="KW-1185">Reference proteome</keyword>
<keyword evidence="2" id="KW-0560">Oxidoreductase</keyword>
<organism evidence="3 4">
    <name type="scientific">Westerdykella ornata</name>
    <dbReference type="NCBI Taxonomy" id="318751"/>
    <lineage>
        <taxon>Eukaryota</taxon>
        <taxon>Fungi</taxon>
        <taxon>Dikarya</taxon>
        <taxon>Ascomycota</taxon>
        <taxon>Pezizomycotina</taxon>
        <taxon>Dothideomycetes</taxon>
        <taxon>Pleosporomycetidae</taxon>
        <taxon>Pleosporales</taxon>
        <taxon>Sporormiaceae</taxon>
        <taxon>Westerdykella</taxon>
    </lineage>
</organism>
<name>A0A6A6JQC0_WESOR</name>
<dbReference type="InterPro" id="IPR036291">
    <property type="entry name" value="NAD(P)-bd_dom_sf"/>
</dbReference>
<dbReference type="PANTHER" id="PTHR47706">
    <property type="entry name" value="NMRA-LIKE FAMILY PROTEIN"/>
    <property type="match status" value="1"/>
</dbReference>
<keyword evidence="1" id="KW-0521">NADP</keyword>
<dbReference type="GeneID" id="54553887"/>
<dbReference type="GO" id="GO:0016491">
    <property type="term" value="F:oxidoreductase activity"/>
    <property type="evidence" value="ECO:0007669"/>
    <property type="project" value="UniProtKB-KW"/>
</dbReference>
<evidence type="ECO:0000256" key="1">
    <source>
        <dbReference type="ARBA" id="ARBA00022857"/>
    </source>
</evidence>
<dbReference type="Proteomes" id="UP000800097">
    <property type="component" value="Unassembled WGS sequence"/>
</dbReference>
<evidence type="ECO:0000313" key="3">
    <source>
        <dbReference type="EMBL" id="KAF2278840.1"/>
    </source>
</evidence>
<dbReference type="EMBL" id="ML986487">
    <property type="protein sequence ID" value="KAF2278840.1"/>
    <property type="molecule type" value="Genomic_DNA"/>
</dbReference>
<accession>A0A6A6JQC0</accession>
<dbReference type="Gene3D" id="3.40.50.720">
    <property type="entry name" value="NAD(P)-binding Rossmann-like Domain"/>
    <property type="match status" value="1"/>
</dbReference>
<dbReference type="PANTHER" id="PTHR47706:SF5">
    <property type="entry name" value="ISOFLAVONE REDUCTASE"/>
    <property type="match status" value="1"/>
</dbReference>
<protein>
    <submittedName>
        <fullName evidence="3">NAD(P)-binding protein</fullName>
    </submittedName>
</protein>
<dbReference type="SUPFAM" id="SSF51735">
    <property type="entry name" value="NAD(P)-binding Rossmann-fold domains"/>
    <property type="match status" value="1"/>
</dbReference>
<evidence type="ECO:0000313" key="4">
    <source>
        <dbReference type="Proteomes" id="UP000800097"/>
    </source>
</evidence>
<dbReference type="AlphaFoldDB" id="A0A6A6JQC0"/>
<evidence type="ECO:0000256" key="2">
    <source>
        <dbReference type="ARBA" id="ARBA00023002"/>
    </source>
</evidence>
<sequence>MRIAVAGTCGLALTIAREIHSQTSHQLIILSRSHQPGLASQGYQCQVVDYTSTASLQHALMGVDTVISTVTGNAQLRLIEAAVACRVRRFAPAEFEGRPSLRSPNDALDRGRALALAHLQHYQSYIQSTVFVCGILYERFSVNGMRAHRIGVSTGYGNEGDYIVDARRMMADAPVYDAANNLAYVCLTSAYDVGRFVVRALDMVQWPAEMSMCGERMSVNALVEAIKIYRGRPYTNIHYQNPDTLRYQLSVAEMTGDIAKQRRLLALIATAEGRYDFSTPAYLNALFPDIRPIKFRDWFVRNWASVP</sequence>
<gene>
    <name evidence="3" type="ORF">EI97DRAFT_456278</name>
</gene>
<dbReference type="OrthoDB" id="419598at2759"/>
<proteinExistence type="predicted"/>
<dbReference type="RefSeq" id="XP_033656379.1">
    <property type="nucleotide sequence ID" value="XM_033800712.1"/>
</dbReference>
<reference evidence="3" key="1">
    <citation type="journal article" date="2020" name="Stud. Mycol.">
        <title>101 Dothideomycetes genomes: a test case for predicting lifestyles and emergence of pathogens.</title>
        <authorList>
            <person name="Haridas S."/>
            <person name="Albert R."/>
            <person name="Binder M."/>
            <person name="Bloem J."/>
            <person name="Labutti K."/>
            <person name="Salamov A."/>
            <person name="Andreopoulos B."/>
            <person name="Baker S."/>
            <person name="Barry K."/>
            <person name="Bills G."/>
            <person name="Bluhm B."/>
            <person name="Cannon C."/>
            <person name="Castanera R."/>
            <person name="Culley D."/>
            <person name="Daum C."/>
            <person name="Ezra D."/>
            <person name="Gonzalez J."/>
            <person name="Henrissat B."/>
            <person name="Kuo A."/>
            <person name="Liang C."/>
            <person name="Lipzen A."/>
            <person name="Lutzoni F."/>
            <person name="Magnuson J."/>
            <person name="Mondo S."/>
            <person name="Nolan M."/>
            <person name="Ohm R."/>
            <person name="Pangilinan J."/>
            <person name="Park H.-J."/>
            <person name="Ramirez L."/>
            <person name="Alfaro M."/>
            <person name="Sun H."/>
            <person name="Tritt A."/>
            <person name="Yoshinaga Y."/>
            <person name="Zwiers L.-H."/>
            <person name="Turgeon B."/>
            <person name="Goodwin S."/>
            <person name="Spatafora J."/>
            <person name="Crous P."/>
            <person name="Grigoriev I."/>
        </authorList>
    </citation>
    <scope>NUCLEOTIDE SEQUENCE</scope>
    <source>
        <strain evidence="3">CBS 379.55</strain>
    </source>
</reference>
<dbReference type="InterPro" id="IPR051609">
    <property type="entry name" value="NmrA/Isoflavone_reductase-like"/>
</dbReference>